<dbReference type="GO" id="GO:0001046">
    <property type="term" value="F:core promoter sequence-specific DNA binding"/>
    <property type="evidence" value="ECO:0000318"/>
    <property type="project" value="GO_Central"/>
</dbReference>
<protein>
    <recommendedName>
        <fullName evidence="1">HTH cro/C1-type domain-containing protein</fullName>
    </recommendedName>
</protein>
<dbReference type="PANTHER" id="PTHR40455">
    <property type="entry name" value="ANTITOXIN HIGA"/>
    <property type="match status" value="1"/>
</dbReference>
<dbReference type="EMBL" id="DS985439">
    <property type="protein sequence ID" value="EDV18910.1"/>
    <property type="molecule type" value="Genomic_DNA"/>
</dbReference>
<dbReference type="GO" id="GO:0003723">
    <property type="term" value="F:RNA binding"/>
    <property type="evidence" value="ECO:0007669"/>
    <property type="project" value="InterPro"/>
</dbReference>
<dbReference type="InterPro" id="IPR010982">
    <property type="entry name" value="Lambda_DNA-bd_dom_sf"/>
</dbReference>
<dbReference type="Proteomes" id="UP000009022">
    <property type="component" value="Unassembled WGS sequence"/>
</dbReference>
<dbReference type="KEGG" id="tad:TRIADDRAFT_62629"/>
<dbReference type="HOGENOM" id="CLU_1612954_0_0_1"/>
<proteinExistence type="predicted"/>
<dbReference type="InParanoid" id="B3SED7"/>
<dbReference type="GO" id="GO:0004519">
    <property type="term" value="F:endonuclease activity"/>
    <property type="evidence" value="ECO:0007669"/>
    <property type="project" value="InterPro"/>
</dbReference>
<dbReference type="GO" id="GO:0110001">
    <property type="term" value="C:toxin-antitoxin complex"/>
    <property type="evidence" value="ECO:0007669"/>
    <property type="project" value="InterPro"/>
</dbReference>
<dbReference type="OrthoDB" id="10480397at2759"/>
<dbReference type="GO" id="GO:0006355">
    <property type="term" value="P:regulation of DNA-templated transcription"/>
    <property type="evidence" value="ECO:0007669"/>
    <property type="project" value="InterPro"/>
</dbReference>
<dbReference type="SUPFAM" id="SSF47413">
    <property type="entry name" value="lambda repressor-like DNA-binding domains"/>
    <property type="match status" value="1"/>
</dbReference>
<dbReference type="Pfam" id="PF01381">
    <property type="entry name" value="HTH_3"/>
    <property type="match status" value="1"/>
</dbReference>
<dbReference type="Gene3D" id="1.10.260.40">
    <property type="entry name" value="lambda repressor-like DNA-binding domains"/>
    <property type="match status" value="1"/>
</dbReference>
<evidence type="ECO:0000313" key="3">
    <source>
        <dbReference type="Proteomes" id="UP000009022"/>
    </source>
</evidence>
<dbReference type="PROSITE" id="PS50943">
    <property type="entry name" value="HTH_CROC1"/>
    <property type="match status" value="1"/>
</dbReference>
<dbReference type="InterPro" id="IPR018669">
    <property type="entry name" value="Toxin_HigB"/>
</dbReference>
<sequence length="165" mass="19703">MFFEQPLKAWFEIVKASIWEKPNDIKEVFRSADILSNNRVVFNIKEYDYKNALNTIDKLWDAKENTEKGDYLEILTTLVEKYEEEHYDISAPDPIEAIKFIMEQKNIKRTELEKILGSRSRVSEILNKQRKLNLRMIRNLHNTLSIPYEILAEDYKTTKENQMKL</sequence>
<dbReference type="InterPro" id="IPR039060">
    <property type="entry name" value="Antitox_HigA"/>
</dbReference>
<feature type="domain" description="HTH cro/C1-type" evidence="1">
    <location>
        <begin position="98"/>
        <end position="151"/>
    </location>
</feature>
<dbReference type="SMART" id="SM00530">
    <property type="entry name" value="HTH_XRE"/>
    <property type="match status" value="1"/>
</dbReference>
<reference evidence="2 3" key="1">
    <citation type="journal article" date="2008" name="Nature">
        <title>The Trichoplax genome and the nature of placozoans.</title>
        <authorList>
            <person name="Srivastava M."/>
            <person name="Begovic E."/>
            <person name="Chapman J."/>
            <person name="Putnam N.H."/>
            <person name="Hellsten U."/>
            <person name="Kawashima T."/>
            <person name="Kuo A."/>
            <person name="Mitros T."/>
            <person name="Salamov A."/>
            <person name="Carpenter M.L."/>
            <person name="Signorovitch A.Y."/>
            <person name="Moreno M.A."/>
            <person name="Kamm K."/>
            <person name="Grimwood J."/>
            <person name="Schmutz J."/>
            <person name="Shapiro H."/>
            <person name="Grigoriev I.V."/>
            <person name="Buss L.W."/>
            <person name="Schierwater B."/>
            <person name="Dellaporta S.L."/>
            <person name="Rokhsar D.S."/>
        </authorList>
    </citation>
    <scope>NUCLEOTIDE SEQUENCE [LARGE SCALE GENOMIC DNA]</scope>
    <source>
        <strain evidence="2 3">Grell-BS-1999</strain>
    </source>
</reference>
<name>B3SED7_TRIAD</name>
<dbReference type="PANTHER" id="PTHR40455:SF1">
    <property type="entry name" value="ANTITOXIN HIGA"/>
    <property type="match status" value="1"/>
</dbReference>
<dbReference type="Pfam" id="PF09907">
    <property type="entry name" value="HigB_toxin"/>
    <property type="match status" value="1"/>
</dbReference>
<accession>B3SED7</accession>
<dbReference type="OMA" id="TLKMIWK"/>
<keyword evidence="3" id="KW-1185">Reference proteome</keyword>
<evidence type="ECO:0000313" key="2">
    <source>
        <dbReference type="EMBL" id="EDV18910.1"/>
    </source>
</evidence>
<organism evidence="2 3">
    <name type="scientific">Trichoplax adhaerens</name>
    <name type="common">Trichoplax reptans</name>
    <dbReference type="NCBI Taxonomy" id="10228"/>
    <lineage>
        <taxon>Eukaryota</taxon>
        <taxon>Metazoa</taxon>
        <taxon>Placozoa</taxon>
        <taxon>Uniplacotomia</taxon>
        <taxon>Trichoplacea</taxon>
        <taxon>Trichoplacidae</taxon>
        <taxon>Trichoplax</taxon>
    </lineage>
</organism>
<dbReference type="AlphaFoldDB" id="B3SED7"/>
<gene>
    <name evidence="2" type="ORF">TRIADDRAFT_62629</name>
</gene>
<evidence type="ECO:0000259" key="1">
    <source>
        <dbReference type="PROSITE" id="PS50943"/>
    </source>
</evidence>
<dbReference type="InterPro" id="IPR001387">
    <property type="entry name" value="Cro/C1-type_HTH"/>
</dbReference>